<accession>A0ABX0Y4E1</accession>
<dbReference type="RefSeq" id="WP_167927866.1">
    <property type="nucleotide sequence ID" value="NZ_JAATVY010000023.1"/>
</dbReference>
<gene>
    <name evidence="6" type="ORF">HC031_25030</name>
</gene>
<reference evidence="6 7" key="1">
    <citation type="submission" date="2020-03" db="EMBL/GenBank/DDBJ databases">
        <title>WGS of the type strain of Planosporangium spp.</title>
        <authorList>
            <person name="Thawai C."/>
        </authorList>
    </citation>
    <scope>NUCLEOTIDE SEQUENCE [LARGE SCALE GENOMIC DNA]</scope>
    <source>
        <strain evidence="6 7">TBRC 5610</strain>
    </source>
</reference>
<evidence type="ECO:0000256" key="3">
    <source>
        <dbReference type="ARBA" id="ARBA00022741"/>
    </source>
</evidence>
<evidence type="ECO:0000256" key="1">
    <source>
        <dbReference type="ARBA" id="ARBA00005417"/>
    </source>
</evidence>
<dbReference type="CDD" id="cd03257">
    <property type="entry name" value="ABC_NikE_OppD_transporters"/>
    <property type="match status" value="1"/>
</dbReference>
<dbReference type="InterPro" id="IPR003593">
    <property type="entry name" value="AAA+_ATPase"/>
</dbReference>
<comment type="similarity">
    <text evidence="1">Belongs to the ABC transporter superfamily.</text>
</comment>
<dbReference type="InterPro" id="IPR003439">
    <property type="entry name" value="ABC_transporter-like_ATP-bd"/>
</dbReference>
<evidence type="ECO:0000256" key="2">
    <source>
        <dbReference type="ARBA" id="ARBA00022448"/>
    </source>
</evidence>
<keyword evidence="2" id="KW-0813">Transport</keyword>
<dbReference type="SMART" id="SM00382">
    <property type="entry name" value="AAA"/>
    <property type="match status" value="1"/>
</dbReference>
<dbReference type="PROSITE" id="PS00211">
    <property type="entry name" value="ABC_TRANSPORTER_1"/>
    <property type="match status" value="1"/>
</dbReference>
<proteinExistence type="inferred from homology"/>
<keyword evidence="7" id="KW-1185">Reference proteome</keyword>
<keyword evidence="4 6" id="KW-0067">ATP-binding</keyword>
<keyword evidence="3" id="KW-0547">Nucleotide-binding</keyword>
<dbReference type="Pfam" id="PF00005">
    <property type="entry name" value="ABC_tran"/>
    <property type="match status" value="1"/>
</dbReference>
<organism evidence="6 7">
    <name type="scientific">Planosporangium thailandense</name>
    <dbReference type="NCBI Taxonomy" id="765197"/>
    <lineage>
        <taxon>Bacteria</taxon>
        <taxon>Bacillati</taxon>
        <taxon>Actinomycetota</taxon>
        <taxon>Actinomycetes</taxon>
        <taxon>Micromonosporales</taxon>
        <taxon>Micromonosporaceae</taxon>
        <taxon>Planosporangium</taxon>
    </lineage>
</organism>
<dbReference type="EMBL" id="JAATVY010000023">
    <property type="protein sequence ID" value="NJC72956.1"/>
    <property type="molecule type" value="Genomic_DNA"/>
</dbReference>
<evidence type="ECO:0000259" key="5">
    <source>
        <dbReference type="PROSITE" id="PS50893"/>
    </source>
</evidence>
<dbReference type="InterPro" id="IPR050319">
    <property type="entry name" value="ABC_transp_ATP-bind"/>
</dbReference>
<dbReference type="InterPro" id="IPR017871">
    <property type="entry name" value="ABC_transporter-like_CS"/>
</dbReference>
<feature type="domain" description="ABC transporter" evidence="5">
    <location>
        <begin position="6"/>
        <end position="249"/>
    </location>
</feature>
<evidence type="ECO:0000313" key="7">
    <source>
        <dbReference type="Proteomes" id="UP000722989"/>
    </source>
</evidence>
<dbReference type="GO" id="GO:0005524">
    <property type="term" value="F:ATP binding"/>
    <property type="evidence" value="ECO:0007669"/>
    <property type="project" value="UniProtKB-KW"/>
</dbReference>
<comment type="caution">
    <text evidence="6">The sequence shown here is derived from an EMBL/GenBank/DDBJ whole genome shotgun (WGS) entry which is preliminary data.</text>
</comment>
<dbReference type="Proteomes" id="UP000722989">
    <property type="component" value="Unassembled WGS sequence"/>
</dbReference>
<name>A0ABX0Y4E1_9ACTN</name>
<dbReference type="PANTHER" id="PTHR43776:SF7">
    <property type="entry name" value="D,D-DIPEPTIDE TRANSPORT ATP-BINDING PROTEIN DDPF-RELATED"/>
    <property type="match status" value="1"/>
</dbReference>
<dbReference type="PROSITE" id="PS50893">
    <property type="entry name" value="ABC_TRANSPORTER_2"/>
    <property type="match status" value="1"/>
</dbReference>
<dbReference type="PANTHER" id="PTHR43776">
    <property type="entry name" value="TRANSPORT ATP-BINDING PROTEIN"/>
    <property type="match status" value="1"/>
</dbReference>
<dbReference type="InterPro" id="IPR027417">
    <property type="entry name" value="P-loop_NTPase"/>
</dbReference>
<dbReference type="SUPFAM" id="SSF52540">
    <property type="entry name" value="P-loop containing nucleoside triphosphate hydrolases"/>
    <property type="match status" value="1"/>
</dbReference>
<protein>
    <submittedName>
        <fullName evidence="6">ABC transporter ATP-binding protein</fullName>
    </submittedName>
</protein>
<evidence type="ECO:0000256" key="4">
    <source>
        <dbReference type="ARBA" id="ARBA00022840"/>
    </source>
</evidence>
<dbReference type="Gene3D" id="3.40.50.300">
    <property type="entry name" value="P-loop containing nucleotide triphosphate hydrolases"/>
    <property type="match status" value="1"/>
</dbReference>
<sequence length="268" mass="28548">MTEPIITVADLHVTFATPRGDVPAVRGVDLVVAPGETVGIVGESGSGKSTLARAIVGLVDAQSGSVTVDGRPVRPVHGRRSRADAATVQMIFQDPYSSLNPRQRPIDAVAEAVHVCQRLDRKASRARAMELLGSVGISQAQCRMKTRSLSGGQRQRVSIARALAAEPKILVADEPTSALDQSIAASLLNLLRRIQSERGIAVVFISHDLGVVRYLAHRVYVMKEGVFVEDGVTVDVFEAPRHEYTRTLVSSVPGAGTTVAHGHAPAQE</sequence>
<evidence type="ECO:0000313" key="6">
    <source>
        <dbReference type="EMBL" id="NJC72956.1"/>
    </source>
</evidence>